<protein>
    <recommendedName>
        <fullName evidence="4">DUF2057 domain-containing protein</fullName>
    </recommendedName>
</protein>
<gene>
    <name evidence="2" type="ORF">RGQ30_13790</name>
</gene>
<evidence type="ECO:0000256" key="1">
    <source>
        <dbReference type="SAM" id="SignalP"/>
    </source>
</evidence>
<keyword evidence="3" id="KW-1185">Reference proteome</keyword>
<evidence type="ECO:0000313" key="3">
    <source>
        <dbReference type="Proteomes" id="UP001329151"/>
    </source>
</evidence>
<evidence type="ECO:0000313" key="2">
    <source>
        <dbReference type="EMBL" id="BET25878.1"/>
    </source>
</evidence>
<dbReference type="KEGG" id="lto:RGQ30_13790"/>
<feature type="signal peptide" evidence="1">
    <location>
        <begin position="1"/>
        <end position="25"/>
    </location>
</feature>
<dbReference type="EMBL" id="AP028947">
    <property type="protein sequence ID" value="BET25878.1"/>
    <property type="molecule type" value="Genomic_DNA"/>
</dbReference>
<dbReference type="RefSeq" id="WP_338284856.1">
    <property type="nucleotide sequence ID" value="NZ_AP028947.1"/>
</dbReference>
<dbReference type="Proteomes" id="UP001329151">
    <property type="component" value="Chromosome"/>
</dbReference>
<evidence type="ECO:0008006" key="4">
    <source>
        <dbReference type="Google" id="ProtNLM"/>
    </source>
</evidence>
<reference evidence="2 3" key="1">
    <citation type="submission" date="2023-10" db="EMBL/GenBank/DDBJ databases">
        <title>Complete Genome Sequence of Limnobacter thiooxidans CS-K2T, Isolated from freshwater lake sediments in Bavaria, Germany.</title>
        <authorList>
            <person name="Naruki M."/>
            <person name="Watanabe A."/>
            <person name="Warashina T."/>
            <person name="Morita T."/>
            <person name="Arakawa K."/>
        </authorList>
    </citation>
    <scope>NUCLEOTIDE SEQUENCE [LARGE SCALE GENOMIC DNA]</scope>
    <source>
        <strain evidence="2 3">CS-K2</strain>
    </source>
</reference>
<name>A0AA86IZ08_9BURK</name>
<dbReference type="AlphaFoldDB" id="A0AA86IZ08"/>
<organism evidence="2 3">
    <name type="scientific">Limnobacter thiooxidans</name>
    <dbReference type="NCBI Taxonomy" id="131080"/>
    <lineage>
        <taxon>Bacteria</taxon>
        <taxon>Pseudomonadati</taxon>
        <taxon>Pseudomonadota</taxon>
        <taxon>Betaproteobacteria</taxon>
        <taxon>Burkholderiales</taxon>
        <taxon>Burkholderiaceae</taxon>
        <taxon>Limnobacter</taxon>
    </lineage>
</organism>
<sequence length="198" mass="22113">MKIRLPLSSTAFGLLIFVGSPVAQANTSWDQLDGKKSIVLSNPAGEQIRIATIEFTPLNSESKSFKVTLAEDRIQEYFLAMRPFKCVSGPSQQYCLFPVSNEPAVISKTDFTTLEYQLMFMKTKPNALHVNPFNGLYYSLSLAENGEITGVQKELDMDPFITPDAVPATKRLRPVDGKDLSAVDLRSSWMPNMTIRRD</sequence>
<proteinExistence type="predicted"/>
<keyword evidence="1" id="KW-0732">Signal</keyword>
<feature type="chain" id="PRO_5041652615" description="DUF2057 domain-containing protein" evidence="1">
    <location>
        <begin position="26"/>
        <end position="198"/>
    </location>
</feature>
<accession>A0AA86IZ08</accession>